<accession>A0ABW3ELD9</accession>
<evidence type="ECO:0000313" key="2">
    <source>
        <dbReference type="EMBL" id="MFD0900330.1"/>
    </source>
</evidence>
<keyword evidence="3" id="KW-1185">Reference proteome</keyword>
<evidence type="ECO:0000313" key="3">
    <source>
        <dbReference type="Proteomes" id="UP001596972"/>
    </source>
</evidence>
<sequence>MSAPGVLTIGPSLAPADVGALCERLRAIMRDGGVREVVCDVAAVTEPDVTTLQALARLQLTAKRLGGRVVLARPGERLSGLLRLTGFGEILPVAE</sequence>
<dbReference type="InterPro" id="IPR002645">
    <property type="entry name" value="STAS_dom"/>
</dbReference>
<dbReference type="EMBL" id="JBHTJA010000010">
    <property type="protein sequence ID" value="MFD0900330.1"/>
    <property type="molecule type" value="Genomic_DNA"/>
</dbReference>
<evidence type="ECO:0000259" key="1">
    <source>
        <dbReference type="PROSITE" id="PS50801"/>
    </source>
</evidence>
<organism evidence="2 3">
    <name type="scientific">Actinomadura sediminis</name>
    <dbReference type="NCBI Taxonomy" id="1038904"/>
    <lineage>
        <taxon>Bacteria</taxon>
        <taxon>Bacillati</taxon>
        <taxon>Actinomycetota</taxon>
        <taxon>Actinomycetes</taxon>
        <taxon>Streptosporangiales</taxon>
        <taxon>Thermomonosporaceae</taxon>
        <taxon>Actinomadura</taxon>
    </lineage>
</organism>
<dbReference type="CDD" id="cd07043">
    <property type="entry name" value="STAS_anti-anti-sigma_factors"/>
    <property type="match status" value="1"/>
</dbReference>
<dbReference type="Proteomes" id="UP001596972">
    <property type="component" value="Unassembled WGS sequence"/>
</dbReference>
<dbReference type="Pfam" id="PF13466">
    <property type="entry name" value="STAS_2"/>
    <property type="match status" value="1"/>
</dbReference>
<protein>
    <submittedName>
        <fullName evidence="2">STAS domain-containing protein</fullName>
    </submittedName>
</protein>
<comment type="caution">
    <text evidence="2">The sequence shown here is derived from an EMBL/GenBank/DDBJ whole genome shotgun (WGS) entry which is preliminary data.</text>
</comment>
<dbReference type="SUPFAM" id="SSF52091">
    <property type="entry name" value="SpoIIaa-like"/>
    <property type="match status" value="1"/>
</dbReference>
<feature type="domain" description="STAS" evidence="1">
    <location>
        <begin position="1"/>
        <end position="95"/>
    </location>
</feature>
<dbReference type="InterPro" id="IPR036513">
    <property type="entry name" value="STAS_dom_sf"/>
</dbReference>
<reference evidence="3" key="1">
    <citation type="journal article" date="2019" name="Int. J. Syst. Evol. Microbiol.">
        <title>The Global Catalogue of Microorganisms (GCM) 10K type strain sequencing project: providing services to taxonomists for standard genome sequencing and annotation.</title>
        <authorList>
            <consortium name="The Broad Institute Genomics Platform"/>
            <consortium name="The Broad Institute Genome Sequencing Center for Infectious Disease"/>
            <person name="Wu L."/>
            <person name="Ma J."/>
        </authorList>
    </citation>
    <scope>NUCLEOTIDE SEQUENCE [LARGE SCALE GENOMIC DNA]</scope>
    <source>
        <strain evidence="3">JCM 31202</strain>
    </source>
</reference>
<proteinExistence type="predicted"/>
<dbReference type="PROSITE" id="PS50801">
    <property type="entry name" value="STAS"/>
    <property type="match status" value="1"/>
</dbReference>
<gene>
    <name evidence="2" type="ORF">ACFQ11_08000</name>
</gene>
<dbReference type="Gene3D" id="3.30.750.24">
    <property type="entry name" value="STAS domain"/>
    <property type="match status" value="1"/>
</dbReference>
<dbReference type="InterPro" id="IPR058548">
    <property type="entry name" value="MlaB-like_STAS"/>
</dbReference>
<dbReference type="RefSeq" id="WP_378297301.1">
    <property type="nucleotide sequence ID" value="NZ_JBHTJA010000010.1"/>
</dbReference>
<name>A0ABW3ELD9_9ACTN</name>